<evidence type="ECO:0000259" key="2">
    <source>
        <dbReference type="Pfam" id="PF00248"/>
    </source>
</evidence>
<proteinExistence type="predicted"/>
<evidence type="ECO:0000313" key="4">
    <source>
        <dbReference type="Proteomes" id="UP000664357"/>
    </source>
</evidence>
<dbReference type="InterPro" id="IPR020471">
    <property type="entry name" value="AKR"/>
</dbReference>
<name>A0ABV0EPH0_9ENTE</name>
<accession>A0ABV0EPH0</accession>
<dbReference type="InterPro" id="IPR036812">
    <property type="entry name" value="NAD(P)_OxRdtase_dom_sf"/>
</dbReference>
<dbReference type="InterPro" id="IPR023210">
    <property type="entry name" value="NADP_OxRdtase_dom"/>
</dbReference>
<organism evidence="3 4">
    <name type="scientific">Candidatus Enterococcus ferrettii</name>
    <dbReference type="NCBI Taxonomy" id="2815324"/>
    <lineage>
        <taxon>Bacteria</taxon>
        <taxon>Bacillati</taxon>
        <taxon>Bacillota</taxon>
        <taxon>Bacilli</taxon>
        <taxon>Lactobacillales</taxon>
        <taxon>Enterococcaceae</taxon>
        <taxon>Enterococcus</taxon>
    </lineage>
</organism>
<feature type="domain" description="NADP-dependent oxidoreductase" evidence="2">
    <location>
        <begin position="15"/>
        <end position="307"/>
    </location>
</feature>
<dbReference type="RefSeq" id="WP_207705421.1">
    <property type="nucleotide sequence ID" value="NZ_JAFREL020000002.1"/>
</dbReference>
<sequence length="326" mass="36267">MNYTTVGKTGIKVSKLALGTMSFGTTADKQESKKMFEKAIDYGINFFDSANVYGGGQAEEFLGEFMGKQRNNYAITTKVFWPGGPDQNQAGLSKKSIIQNVEQSLKRLNTDYIDFYFLHDYDPATPMETTLSALEQLVKDGKILYPAVSNWAAWQIAKALGIQSKELLTRFELVEPMYSLVKRQAEVEILPLAKDQNLGVISYSPLGAGLLTGKYLENKHATGRLTEEGRYIDRYAQAENQLVAKRFVAYAEKLEVSPITLAVAWVAYHEAITAPIIGARNVEQLQPSLEALAFKMTPAIYEALNQLSITPQPATDRSEVLTGKWK</sequence>
<dbReference type="Pfam" id="PF00248">
    <property type="entry name" value="Aldo_ket_red"/>
    <property type="match status" value="1"/>
</dbReference>
<keyword evidence="4" id="KW-1185">Reference proteome</keyword>
<comment type="caution">
    <text evidence="3">The sequence shown here is derived from an EMBL/GenBank/DDBJ whole genome shotgun (WGS) entry which is preliminary data.</text>
</comment>
<evidence type="ECO:0000256" key="1">
    <source>
        <dbReference type="ARBA" id="ARBA00023002"/>
    </source>
</evidence>
<dbReference type="PANTHER" id="PTHR43364">
    <property type="entry name" value="NADH-SPECIFIC METHYLGLYOXAL REDUCTASE-RELATED"/>
    <property type="match status" value="1"/>
</dbReference>
<keyword evidence="1" id="KW-0560">Oxidoreductase</keyword>
<protein>
    <recommendedName>
        <fullName evidence="2">NADP-dependent oxidoreductase domain-containing protein</fullName>
    </recommendedName>
</protein>
<dbReference type="InterPro" id="IPR050523">
    <property type="entry name" value="AKR_Detox_Biosynth"/>
</dbReference>
<reference evidence="3 4" key="2">
    <citation type="submission" date="2024-02" db="EMBL/GenBank/DDBJ databases">
        <title>The Genome Sequence of Enterococcus sp. DIV0159.</title>
        <authorList>
            <person name="Earl A."/>
            <person name="Manson A."/>
            <person name="Gilmore M."/>
            <person name="Sanders J."/>
            <person name="Shea T."/>
            <person name="Howe W."/>
            <person name="Livny J."/>
            <person name="Cuomo C."/>
            <person name="Neafsey D."/>
            <person name="Birren B."/>
        </authorList>
    </citation>
    <scope>NUCLEOTIDE SEQUENCE [LARGE SCALE GENOMIC DNA]</scope>
    <source>
        <strain evidence="3 4">665A</strain>
    </source>
</reference>
<dbReference type="EMBL" id="JAFREL020000002">
    <property type="protein sequence ID" value="MEO1770519.1"/>
    <property type="molecule type" value="Genomic_DNA"/>
</dbReference>
<evidence type="ECO:0000313" key="3">
    <source>
        <dbReference type="EMBL" id="MEO1770519.1"/>
    </source>
</evidence>
<reference evidence="3 4" key="1">
    <citation type="submission" date="2021-03" db="EMBL/GenBank/DDBJ databases">
        <authorList>
            <person name="Gilmore M.S."/>
            <person name="Schwartzman J."/>
            <person name="Van Tyne D."/>
            <person name="Martin M."/>
            <person name="Earl A.M."/>
            <person name="Manson A.L."/>
            <person name="Straub T."/>
            <person name="Salamzade R."/>
            <person name="Saavedra J."/>
            <person name="Lebreton F."/>
            <person name="Prichula J."/>
            <person name="Schaufler K."/>
            <person name="Gaca A."/>
            <person name="Sgardioli B."/>
            <person name="Wagenaar J."/>
            <person name="Strong T."/>
        </authorList>
    </citation>
    <scope>NUCLEOTIDE SEQUENCE [LARGE SCALE GENOMIC DNA]</scope>
    <source>
        <strain evidence="3 4">665A</strain>
    </source>
</reference>
<dbReference type="PRINTS" id="PR00069">
    <property type="entry name" value="ALDKETRDTASE"/>
</dbReference>
<dbReference type="SUPFAM" id="SSF51430">
    <property type="entry name" value="NAD(P)-linked oxidoreductase"/>
    <property type="match status" value="1"/>
</dbReference>
<dbReference type="Gene3D" id="3.20.20.100">
    <property type="entry name" value="NADP-dependent oxidoreductase domain"/>
    <property type="match status" value="1"/>
</dbReference>
<gene>
    <name evidence="3" type="ORF">JZO67_002472</name>
</gene>
<dbReference type="PANTHER" id="PTHR43364:SF4">
    <property type="entry name" value="NAD(P)-LINKED OXIDOREDUCTASE SUPERFAMILY PROTEIN"/>
    <property type="match status" value="1"/>
</dbReference>
<dbReference type="Proteomes" id="UP000664357">
    <property type="component" value="Unassembled WGS sequence"/>
</dbReference>